<dbReference type="EMBL" id="ML210180">
    <property type="protein sequence ID" value="TFK25960.1"/>
    <property type="molecule type" value="Genomic_DNA"/>
</dbReference>
<evidence type="ECO:0000313" key="3">
    <source>
        <dbReference type="Proteomes" id="UP000307440"/>
    </source>
</evidence>
<sequence>MSSLTAEPNTCRYPISPKKAQRNRVVVPAAENSPPIGSTGTGHHQHILKQRCLNRVRPYPERDTQVQSCRRRTPPSPRPNQLEEERLVAAVEARREEYRRWKRKHDKKTQKALKRLDGLVLSFSARVGEFRGACNELRVFISTEYSEYSDNEDDNIGDDDGTITDLLPSASGVSDVGVVTTLAALARNSQLVAIDAEGTAHAAENVVGVDKASEPSSVTVANDSGTEGEGHLILDDASFNSHPGEESCHWVDQMDDQQFEEGYGAIYRREEVKGGGFSQWPGYGYDLN</sequence>
<gene>
    <name evidence="2" type="ORF">FA15DRAFT_703256</name>
</gene>
<name>A0A5C3L0J5_COPMA</name>
<evidence type="ECO:0000313" key="2">
    <source>
        <dbReference type="EMBL" id="TFK25960.1"/>
    </source>
</evidence>
<organism evidence="2 3">
    <name type="scientific">Coprinopsis marcescibilis</name>
    <name type="common">Agaric fungus</name>
    <name type="synonym">Psathyrella marcescibilis</name>
    <dbReference type="NCBI Taxonomy" id="230819"/>
    <lineage>
        <taxon>Eukaryota</taxon>
        <taxon>Fungi</taxon>
        <taxon>Dikarya</taxon>
        <taxon>Basidiomycota</taxon>
        <taxon>Agaricomycotina</taxon>
        <taxon>Agaricomycetes</taxon>
        <taxon>Agaricomycetidae</taxon>
        <taxon>Agaricales</taxon>
        <taxon>Agaricineae</taxon>
        <taxon>Psathyrellaceae</taxon>
        <taxon>Coprinopsis</taxon>
    </lineage>
</organism>
<evidence type="ECO:0000256" key="1">
    <source>
        <dbReference type="SAM" id="MobiDB-lite"/>
    </source>
</evidence>
<dbReference type="Proteomes" id="UP000307440">
    <property type="component" value="Unassembled WGS sequence"/>
</dbReference>
<keyword evidence="3" id="KW-1185">Reference proteome</keyword>
<accession>A0A5C3L0J5</accession>
<proteinExistence type="predicted"/>
<feature type="region of interest" description="Disordered" evidence="1">
    <location>
        <begin position="59"/>
        <end position="81"/>
    </location>
</feature>
<protein>
    <submittedName>
        <fullName evidence="2">Uncharacterized protein</fullName>
    </submittedName>
</protein>
<dbReference type="AlphaFoldDB" id="A0A5C3L0J5"/>
<reference evidence="2 3" key="1">
    <citation type="journal article" date="2019" name="Nat. Ecol. Evol.">
        <title>Megaphylogeny resolves global patterns of mushroom evolution.</title>
        <authorList>
            <person name="Varga T."/>
            <person name="Krizsan K."/>
            <person name="Foldi C."/>
            <person name="Dima B."/>
            <person name="Sanchez-Garcia M."/>
            <person name="Sanchez-Ramirez S."/>
            <person name="Szollosi G.J."/>
            <person name="Szarkandi J.G."/>
            <person name="Papp V."/>
            <person name="Albert L."/>
            <person name="Andreopoulos W."/>
            <person name="Angelini C."/>
            <person name="Antonin V."/>
            <person name="Barry K.W."/>
            <person name="Bougher N.L."/>
            <person name="Buchanan P."/>
            <person name="Buyck B."/>
            <person name="Bense V."/>
            <person name="Catcheside P."/>
            <person name="Chovatia M."/>
            <person name="Cooper J."/>
            <person name="Damon W."/>
            <person name="Desjardin D."/>
            <person name="Finy P."/>
            <person name="Geml J."/>
            <person name="Haridas S."/>
            <person name="Hughes K."/>
            <person name="Justo A."/>
            <person name="Karasinski D."/>
            <person name="Kautmanova I."/>
            <person name="Kiss B."/>
            <person name="Kocsube S."/>
            <person name="Kotiranta H."/>
            <person name="LaButti K.M."/>
            <person name="Lechner B.E."/>
            <person name="Liimatainen K."/>
            <person name="Lipzen A."/>
            <person name="Lukacs Z."/>
            <person name="Mihaltcheva S."/>
            <person name="Morgado L.N."/>
            <person name="Niskanen T."/>
            <person name="Noordeloos M.E."/>
            <person name="Ohm R.A."/>
            <person name="Ortiz-Santana B."/>
            <person name="Ovrebo C."/>
            <person name="Racz N."/>
            <person name="Riley R."/>
            <person name="Savchenko A."/>
            <person name="Shiryaev A."/>
            <person name="Soop K."/>
            <person name="Spirin V."/>
            <person name="Szebenyi C."/>
            <person name="Tomsovsky M."/>
            <person name="Tulloss R.E."/>
            <person name="Uehling J."/>
            <person name="Grigoriev I.V."/>
            <person name="Vagvolgyi C."/>
            <person name="Papp T."/>
            <person name="Martin F.M."/>
            <person name="Miettinen O."/>
            <person name="Hibbett D.S."/>
            <person name="Nagy L.G."/>
        </authorList>
    </citation>
    <scope>NUCLEOTIDE SEQUENCE [LARGE SCALE GENOMIC DNA]</scope>
    <source>
        <strain evidence="2 3">CBS 121175</strain>
    </source>
</reference>